<evidence type="ECO:0000313" key="2">
    <source>
        <dbReference type="Proteomes" id="UP000245626"/>
    </source>
</evidence>
<sequence length="479" mass="56989">MTTTTTTTTIQPHLLFGSMVLSLVVVLAMLCDPIPVLVSTLAILSMVTMTYPEPFLRFLPTITWEGVVENDGSETRGSKKRNECFSTCTKVEPTANHFSLPQGHPDIFGQRLECRPKPWSGPTSPLTHVKTDHPCHPPTGCHKDKDQVRGEESGRREDCRLRSKVEGKCLGKEEDGERKRKKRGKKKREKEKGCEEIQREERELEKRVMERVERREKIKREHRERIEREARRRFEEELKEKAERERREKEEKEKLVREIREKVEKERREKEEREVREKEKKQEEFRMMREKIEKEHLERERKERLEKEAREKAARQKMEELEENYKRRRWEEEEKKRKEEEERRRKEEGEKKNKGEEKKEEEEKEEEYAEGVWRLGPHPPPPDFHGKGYASSPIPSFVPHGHVHGYGYSAAHGHPPTHCRKHQQQQRSKQAENDLASNSNIKVTLNEDLTEEMKGKVKYKAWIDTETNMVKIRGERISE</sequence>
<gene>
    <name evidence="1" type="ORF">IE53DRAFT_138663</name>
</gene>
<name>A0ACD0NUP9_9BASI</name>
<protein>
    <submittedName>
        <fullName evidence="1">Uncharacterized protein</fullName>
    </submittedName>
</protein>
<evidence type="ECO:0000313" key="1">
    <source>
        <dbReference type="EMBL" id="PWN49535.1"/>
    </source>
</evidence>
<proteinExistence type="predicted"/>
<accession>A0ACD0NUP9</accession>
<reference evidence="1 2" key="1">
    <citation type="journal article" date="2018" name="Mol. Biol. Evol.">
        <title>Broad Genomic Sampling Reveals a Smut Pathogenic Ancestry of the Fungal Clade Ustilaginomycotina.</title>
        <authorList>
            <person name="Kijpornyongpan T."/>
            <person name="Mondo S.J."/>
            <person name="Barry K."/>
            <person name="Sandor L."/>
            <person name="Lee J."/>
            <person name="Lipzen A."/>
            <person name="Pangilinan J."/>
            <person name="LaButti K."/>
            <person name="Hainaut M."/>
            <person name="Henrissat B."/>
            <person name="Grigoriev I.V."/>
            <person name="Spatafora J.W."/>
            <person name="Aime M.C."/>
        </authorList>
    </citation>
    <scope>NUCLEOTIDE SEQUENCE [LARGE SCALE GENOMIC DNA]</scope>
    <source>
        <strain evidence="1 2">SA 807</strain>
    </source>
</reference>
<dbReference type="Proteomes" id="UP000245626">
    <property type="component" value="Unassembled WGS sequence"/>
</dbReference>
<keyword evidence="2" id="KW-1185">Reference proteome</keyword>
<dbReference type="EMBL" id="KZ820036">
    <property type="protein sequence ID" value="PWN49535.1"/>
    <property type="molecule type" value="Genomic_DNA"/>
</dbReference>
<organism evidence="1 2">
    <name type="scientific">Violaceomyces palustris</name>
    <dbReference type="NCBI Taxonomy" id="1673888"/>
    <lineage>
        <taxon>Eukaryota</taxon>
        <taxon>Fungi</taxon>
        <taxon>Dikarya</taxon>
        <taxon>Basidiomycota</taxon>
        <taxon>Ustilaginomycotina</taxon>
        <taxon>Ustilaginomycetes</taxon>
        <taxon>Violaceomycetales</taxon>
        <taxon>Violaceomycetaceae</taxon>
        <taxon>Violaceomyces</taxon>
    </lineage>
</organism>